<feature type="compositionally biased region" description="Basic and acidic residues" evidence="1">
    <location>
        <begin position="117"/>
        <end position="128"/>
    </location>
</feature>
<keyword evidence="4" id="KW-1185">Reference proteome</keyword>
<dbReference type="EMBL" id="CACTIH010005452">
    <property type="protein sequence ID" value="CAA2993603.1"/>
    <property type="molecule type" value="Genomic_DNA"/>
</dbReference>
<reference evidence="3 4" key="1">
    <citation type="submission" date="2019-12" db="EMBL/GenBank/DDBJ databases">
        <authorList>
            <person name="Alioto T."/>
            <person name="Alioto T."/>
            <person name="Gomez Garrido J."/>
        </authorList>
    </citation>
    <scope>NUCLEOTIDE SEQUENCE [LARGE SCALE GENOMIC DNA]</scope>
</reference>
<evidence type="ECO:0000256" key="2">
    <source>
        <dbReference type="SAM" id="SignalP"/>
    </source>
</evidence>
<evidence type="ECO:0000313" key="3">
    <source>
        <dbReference type="EMBL" id="CAA2993603.1"/>
    </source>
</evidence>
<gene>
    <name evidence="3" type="ORF">OLEA9_A026745</name>
</gene>
<evidence type="ECO:0000313" key="4">
    <source>
        <dbReference type="Proteomes" id="UP000594638"/>
    </source>
</evidence>
<feature type="signal peptide" evidence="2">
    <location>
        <begin position="1"/>
        <end position="17"/>
    </location>
</feature>
<organism evidence="3 4">
    <name type="scientific">Olea europaea subsp. europaea</name>
    <dbReference type="NCBI Taxonomy" id="158383"/>
    <lineage>
        <taxon>Eukaryota</taxon>
        <taxon>Viridiplantae</taxon>
        <taxon>Streptophyta</taxon>
        <taxon>Embryophyta</taxon>
        <taxon>Tracheophyta</taxon>
        <taxon>Spermatophyta</taxon>
        <taxon>Magnoliopsida</taxon>
        <taxon>eudicotyledons</taxon>
        <taxon>Gunneridae</taxon>
        <taxon>Pentapetalae</taxon>
        <taxon>asterids</taxon>
        <taxon>lamiids</taxon>
        <taxon>Lamiales</taxon>
        <taxon>Oleaceae</taxon>
        <taxon>Oleeae</taxon>
        <taxon>Olea</taxon>
    </lineage>
</organism>
<comment type="caution">
    <text evidence="3">The sequence shown here is derived from an EMBL/GenBank/DDBJ whole genome shotgun (WGS) entry which is preliminary data.</text>
</comment>
<protein>
    <submittedName>
        <fullName evidence="3">Uncharacterized protein</fullName>
    </submittedName>
</protein>
<dbReference type="AlphaFoldDB" id="A0A8S0SL33"/>
<name>A0A8S0SL33_OLEEU</name>
<dbReference type="Proteomes" id="UP000594638">
    <property type="component" value="Unassembled WGS sequence"/>
</dbReference>
<dbReference type="Gramene" id="OE9A026745T1">
    <property type="protein sequence ID" value="OE9A026745C1"/>
    <property type="gene ID" value="OE9A026745"/>
</dbReference>
<proteinExistence type="predicted"/>
<accession>A0A8S0SL33</accession>
<sequence>MVGSHLVLLAATLFVLAVDPIPMLATISAKDKNKGKELHVHETLFSTKAKSDQPYISTLVLFKDHTVPTLDAITRNIVIPHIDAEPLGSEGNDRLSMEKFDEEKFGGRDIEDETFGGDDHKGPLASNRDESRLMTWETTTIMSRTMATMAKATVSILAEGI</sequence>
<feature type="chain" id="PRO_5035926655" evidence="2">
    <location>
        <begin position="18"/>
        <end position="161"/>
    </location>
</feature>
<feature type="region of interest" description="Disordered" evidence="1">
    <location>
        <begin position="106"/>
        <end position="128"/>
    </location>
</feature>
<keyword evidence="2" id="KW-0732">Signal</keyword>
<evidence type="ECO:0000256" key="1">
    <source>
        <dbReference type="SAM" id="MobiDB-lite"/>
    </source>
</evidence>